<keyword evidence="11" id="KW-1185">Reference proteome</keyword>
<keyword evidence="6" id="KW-0175">Coiled coil</keyword>
<gene>
    <name evidence="10" type="ORF">NP493_796g01026</name>
</gene>
<feature type="region of interest" description="Disordered" evidence="8">
    <location>
        <begin position="258"/>
        <end position="288"/>
    </location>
</feature>
<evidence type="ECO:0000256" key="2">
    <source>
        <dbReference type="ARBA" id="ARBA00004496"/>
    </source>
</evidence>
<evidence type="ECO:0000256" key="6">
    <source>
        <dbReference type="ARBA" id="ARBA00023054"/>
    </source>
</evidence>
<keyword evidence="3" id="KW-0963">Cytoplasm</keyword>
<keyword evidence="4 9" id="KW-0812">Transmembrane</keyword>
<feature type="region of interest" description="Disordered" evidence="8">
    <location>
        <begin position="155"/>
        <end position="187"/>
    </location>
</feature>
<evidence type="ECO:0000256" key="5">
    <source>
        <dbReference type="ARBA" id="ARBA00022989"/>
    </source>
</evidence>
<comment type="subcellular location">
    <subcellularLocation>
        <location evidence="2">Cytoplasm</location>
    </subcellularLocation>
    <subcellularLocation>
        <location evidence="1">Membrane</location>
        <topology evidence="1">Single-pass membrane protein</topology>
    </subcellularLocation>
</comment>
<dbReference type="Proteomes" id="UP001209878">
    <property type="component" value="Unassembled WGS sequence"/>
</dbReference>
<dbReference type="EMBL" id="JAODUO010000798">
    <property type="protein sequence ID" value="KAK2174495.1"/>
    <property type="molecule type" value="Genomic_DNA"/>
</dbReference>
<dbReference type="PANTHER" id="PTHR15352:SF1">
    <property type="entry name" value="KASH5-LIKE COILED-COIL DOMAIN-CONTAINING PROTEIN"/>
    <property type="match status" value="1"/>
</dbReference>
<evidence type="ECO:0000256" key="7">
    <source>
        <dbReference type="ARBA" id="ARBA00023136"/>
    </source>
</evidence>
<dbReference type="GO" id="GO:0016020">
    <property type="term" value="C:membrane"/>
    <property type="evidence" value="ECO:0007669"/>
    <property type="project" value="UniProtKB-SubCell"/>
</dbReference>
<evidence type="ECO:0000256" key="4">
    <source>
        <dbReference type="ARBA" id="ARBA00022692"/>
    </source>
</evidence>
<dbReference type="AlphaFoldDB" id="A0AAD9KPL0"/>
<accession>A0AAD9KPL0</accession>
<keyword evidence="7 9" id="KW-0472">Membrane</keyword>
<dbReference type="GO" id="GO:0005737">
    <property type="term" value="C:cytoplasm"/>
    <property type="evidence" value="ECO:0007669"/>
    <property type="project" value="UniProtKB-SubCell"/>
</dbReference>
<protein>
    <submittedName>
        <fullName evidence="10">Uncharacterized protein</fullName>
    </submittedName>
</protein>
<sequence>MSSDGLSSESATALLGGRKSDSTRVISNDVTLSSQQLEERFRDLTLRFKANKVKLEERAKQHKHNRDITEENINRELTDLHKLLKSVTSSDTEIHVLCTRLRQHVSVLEQTSRQLASRCEEHGAVKQELRESSEVDMMIQYVENLKREYENLKHTSSMATPQSAGARQRARGQNALPRRATVQTISPSSYQEKLSVTGKALRRAVSCFPSMSTKHLATEVAKEQDALVRLKGGDNDDTSSTGAADDGGDAVQRLESVEEVESLEAPASNGSVSNGRTPPDGTHNRLRTLVRRKTVRQFSDHNDTLTVTEEPESLFDDCVTSTQDTERSSCAQRVTSWLAPWRWGGTMVQKLRYVFSCLIFVCGIITFVFIFVPTRKALKMDSNAQTVEVDDILKPYTSLRHHAAPPV</sequence>
<evidence type="ECO:0000256" key="8">
    <source>
        <dbReference type="SAM" id="MobiDB-lite"/>
    </source>
</evidence>
<proteinExistence type="predicted"/>
<comment type="caution">
    <text evidence="10">The sequence shown here is derived from an EMBL/GenBank/DDBJ whole genome shotgun (WGS) entry which is preliminary data.</text>
</comment>
<evidence type="ECO:0000256" key="1">
    <source>
        <dbReference type="ARBA" id="ARBA00004167"/>
    </source>
</evidence>
<feature type="transmembrane region" description="Helical" evidence="9">
    <location>
        <begin position="353"/>
        <end position="372"/>
    </location>
</feature>
<dbReference type="Pfam" id="PF05781">
    <property type="entry name" value="MRVI1"/>
    <property type="match status" value="1"/>
</dbReference>
<dbReference type="InterPro" id="IPR008677">
    <property type="entry name" value="MRVI1"/>
</dbReference>
<dbReference type="PANTHER" id="PTHR15352">
    <property type="entry name" value="LYMPHOID-RESTRICTED MEMBRANE PROTEIN, JAW1"/>
    <property type="match status" value="1"/>
</dbReference>
<reference evidence="10" key="1">
    <citation type="journal article" date="2023" name="Mol. Biol. Evol.">
        <title>Third-Generation Sequencing Reveals the Adaptive Role of the Epigenome in Three Deep-Sea Polychaetes.</title>
        <authorList>
            <person name="Perez M."/>
            <person name="Aroh O."/>
            <person name="Sun Y."/>
            <person name="Lan Y."/>
            <person name="Juniper S.K."/>
            <person name="Young C.R."/>
            <person name="Angers B."/>
            <person name="Qian P.Y."/>
        </authorList>
    </citation>
    <scope>NUCLEOTIDE SEQUENCE</scope>
    <source>
        <strain evidence="10">R07B-5</strain>
    </source>
</reference>
<feature type="compositionally biased region" description="Low complexity" evidence="8">
    <location>
        <begin position="164"/>
        <end position="173"/>
    </location>
</feature>
<keyword evidence="5 9" id="KW-1133">Transmembrane helix</keyword>
<name>A0AAD9KPL0_RIDPI</name>
<evidence type="ECO:0000256" key="9">
    <source>
        <dbReference type="SAM" id="Phobius"/>
    </source>
</evidence>
<evidence type="ECO:0000256" key="3">
    <source>
        <dbReference type="ARBA" id="ARBA00022490"/>
    </source>
</evidence>
<evidence type="ECO:0000313" key="10">
    <source>
        <dbReference type="EMBL" id="KAK2174495.1"/>
    </source>
</evidence>
<organism evidence="10 11">
    <name type="scientific">Ridgeia piscesae</name>
    <name type="common">Tubeworm</name>
    <dbReference type="NCBI Taxonomy" id="27915"/>
    <lineage>
        <taxon>Eukaryota</taxon>
        <taxon>Metazoa</taxon>
        <taxon>Spiralia</taxon>
        <taxon>Lophotrochozoa</taxon>
        <taxon>Annelida</taxon>
        <taxon>Polychaeta</taxon>
        <taxon>Sedentaria</taxon>
        <taxon>Canalipalpata</taxon>
        <taxon>Sabellida</taxon>
        <taxon>Siboglinidae</taxon>
        <taxon>Ridgeia</taxon>
    </lineage>
</organism>
<evidence type="ECO:0000313" key="11">
    <source>
        <dbReference type="Proteomes" id="UP001209878"/>
    </source>
</evidence>